<feature type="compositionally biased region" description="Low complexity" evidence="1">
    <location>
        <begin position="215"/>
        <end position="225"/>
    </location>
</feature>
<dbReference type="Gene3D" id="2.30.29.30">
    <property type="entry name" value="Pleckstrin-homology domain (PH domain)/Phosphotyrosine-binding domain (PTB)"/>
    <property type="match status" value="1"/>
</dbReference>
<feature type="region of interest" description="Disordered" evidence="1">
    <location>
        <begin position="585"/>
        <end position="651"/>
    </location>
</feature>
<feature type="compositionally biased region" description="Low complexity" evidence="1">
    <location>
        <begin position="86"/>
        <end position="110"/>
    </location>
</feature>
<sequence>MPTKPTHIRLDRPPTVPKKSGRRGGGNATGRRAVIVDGSLQAGDLSRDVLKTSPSFSPAYLLAALEWAEDGETRNVSDREKHRGGPPAARCSRPTAPTARTPAVPAPVLAQKTAASTNLRPRRPTNDDVNNNKLPRRRGGPTAHRAQQMGLLPEKLVFPSAKTPASFLPTPSSVSLDTSAAAIRPRFSPSPISPARQPLHREQHQRRQQHHHQRAQQQQPQQPQQSPAYRNISGQRRPDKQEETSFSPHEVAQPTQPAPETGRIVLTPNSTDDKTDAKQTMYQSMQPSGLLQPSPPQQQQSHRDPFAFLTGGRKKSVSGGSPHSTLTKRSRTLPTSSTSTSKSTATDASECSQSPGFKSSPVIPASSPATHNPMAKSVGVRCRGTTVTIQVTKQTSTADLLQSCSLERRLREYELVWDVVSSWDHDSSNHLVILPDASDPGGELSLTSVPKTLEEPEGFVFNLYLLQRPGKWAQRYITLKENGQMLGSKKRDWKPSDKDVVRLCHLSDFDLYMPTEAEMRKQLRPPKRYCYAIKSQEKASLFLDLNNYVHFFCTEDPDVAQEFRSYVQGWRSWYLVNKKLRLHATPEVPSPSSRSQADYGSRWKASFDQGPRARPSVDTSTSARSIPVSRKDTPTSPSARTGVPPVPPLPGALREKKAALFAENGLLGSGYDERKQEAAGRPRRGTLASTTNEGPFVNGPSLLNNRAGAGPAFDARPRTSGSDGSYRSATGPDSSQLTGWFPSAVQHSAEQRNARPTAPLNRAPSPQQRGNYRPPLPASYAPQPLLSKAQESQPAGYRRNFPGPTQPLIDLTPTFVEPPQWSRENRGRGVRAPQGRPLVDLATGPVLPPSTASRLRDAQPPKSLLRRPEPPPPGGTTLMQQYDLQPRGRGNTVTEGVGLGMGGGTSGGLGRRNTWRGDDGLVVCGGGGGGCGVYAIEGWDDGGR</sequence>
<dbReference type="PANTHER" id="PTHR38700:SF1">
    <property type="entry name" value="PH DOMAIN-CONTAINING PROTEIN"/>
    <property type="match status" value="1"/>
</dbReference>
<comment type="caution">
    <text evidence="2">The sequence shown here is derived from an EMBL/GenBank/DDBJ whole genome shotgun (WGS) entry which is preliminary data.</text>
</comment>
<evidence type="ECO:0000256" key="1">
    <source>
        <dbReference type="SAM" id="MobiDB-lite"/>
    </source>
</evidence>
<reference evidence="2" key="1">
    <citation type="journal article" date="2023" name="Mol. Phylogenet. Evol.">
        <title>Genome-scale phylogeny and comparative genomics of the fungal order Sordariales.</title>
        <authorList>
            <person name="Hensen N."/>
            <person name="Bonometti L."/>
            <person name="Westerberg I."/>
            <person name="Brannstrom I.O."/>
            <person name="Guillou S."/>
            <person name="Cros-Aarteil S."/>
            <person name="Calhoun S."/>
            <person name="Haridas S."/>
            <person name="Kuo A."/>
            <person name="Mondo S."/>
            <person name="Pangilinan J."/>
            <person name="Riley R."/>
            <person name="LaButti K."/>
            <person name="Andreopoulos B."/>
            <person name="Lipzen A."/>
            <person name="Chen C."/>
            <person name="Yan M."/>
            <person name="Daum C."/>
            <person name="Ng V."/>
            <person name="Clum A."/>
            <person name="Steindorff A."/>
            <person name="Ohm R.A."/>
            <person name="Martin F."/>
            <person name="Silar P."/>
            <person name="Natvig D.O."/>
            <person name="Lalanne C."/>
            <person name="Gautier V."/>
            <person name="Ament-Velasquez S.L."/>
            <person name="Kruys A."/>
            <person name="Hutchinson M.I."/>
            <person name="Powell A.J."/>
            <person name="Barry K."/>
            <person name="Miller A.N."/>
            <person name="Grigoriev I.V."/>
            <person name="Debuchy R."/>
            <person name="Gladieux P."/>
            <person name="Hiltunen Thoren M."/>
            <person name="Johannesson H."/>
        </authorList>
    </citation>
    <scope>NUCLEOTIDE SEQUENCE</scope>
    <source>
        <strain evidence="2">CBS 757.83</strain>
    </source>
</reference>
<dbReference type="EMBL" id="MU863626">
    <property type="protein sequence ID" value="KAK4105083.1"/>
    <property type="molecule type" value="Genomic_DNA"/>
</dbReference>
<dbReference type="InterPro" id="IPR011993">
    <property type="entry name" value="PH-like_dom_sf"/>
</dbReference>
<feature type="region of interest" description="Disordered" evidence="1">
    <location>
        <begin position="71"/>
        <end position="152"/>
    </location>
</feature>
<feature type="region of interest" description="Disordered" evidence="1">
    <location>
        <begin position="185"/>
        <end position="277"/>
    </location>
</feature>
<feature type="compositionally biased region" description="Polar residues" evidence="1">
    <location>
        <begin position="719"/>
        <end position="738"/>
    </location>
</feature>
<reference evidence="2" key="2">
    <citation type="submission" date="2023-05" db="EMBL/GenBank/DDBJ databases">
        <authorList>
            <consortium name="Lawrence Berkeley National Laboratory"/>
            <person name="Steindorff A."/>
            <person name="Hensen N."/>
            <person name="Bonometti L."/>
            <person name="Westerberg I."/>
            <person name="Brannstrom I.O."/>
            <person name="Guillou S."/>
            <person name="Cros-Aarteil S."/>
            <person name="Calhoun S."/>
            <person name="Haridas S."/>
            <person name="Kuo A."/>
            <person name="Mondo S."/>
            <person name="Pangilinan J."/>
            <person name="Riley R."/>
            <person name="Labutti K."/>
            <person name="Andreopoulos B."/>
            <person name="Lipzen A."/>
            <person name="Chen C."/>
            <person name="Yanf M."/>
            <person name="Daum C."/>
            <person name="Ng V."/>
            <person name="Clum A."/>
            <person name="Ohm R."/>
            <person name="Martin F."/>
            <person name="Silar P."/>
            <person name="Natvig D."/>
            <person name="Lalanne C."/>
            <person name="Gautier V."/>
            <person name="Ament-Velasquez S.L."/>
            <person name="Kruys A."/>
            <person name="Hutchinson M.I."/>
            <person name="Powell A.J."/>
            <person name="Barry K."/>
            <person name="Miller A.N."/>
            <person name="Grigoriev I.V."/>
            <person name="Debuchy R."/>
            <person name="Gladieux P."/>
            <person name="Thoren M.H."/>
            <person name="Johannesson H."/>
        </authorList>
    </citation>
    <scope>NUCLEOTIDE SEQUENCE</scope>
    <source>
        <strain evidence="2">CBS 757.83</strain>
    </source>
</reference>
<gene>
    <name evidence="2" type="ORF">N658DRAFT_556811</name>
</gene>
<dbReference type="InterPro" id="IPR029071">
    <property type="entry name" value="Ubiquitin-like_domsf"/>
</dbReference>
<evidence type="ECO:0000313" key="3">
    <source>
        <dbReference type="Proteomes" id="UP001305647"/>
    </source>
</evidence>
<protein>
    <recommendedName>
        <fullName evidence="4">PH domain-containing protein</fullName>
    </recommendedName>
</protein>
<dbReference type="PANTHER" id="PTHR38700">
    <property type="entry name" value="YALI0E22418P"/>
    <property type="match status" value="1"/>
</dbReference>
<dbReference type="SUPFAM" id="SSF54236">
    <property type="entry name" value="Ubiquitin-like"/>
    <property type="match status" value="1"/>
</dbReference>
<dbReference type="Proteomes" id="UP001305647">
    <property type="component" value="Unassembled WGS sequence"/>
</dbReference>
<feature type="region of interest" description="Disordered" evidence="1">
    <location>
        <begin position="309"/>
        <end position="375"/>
    </location>
</feature>
<accession>A0AAN6Q7I9</accession>
<feature type="compositionally biased region" description="Low complexity" evidence="1">
    <location>
        <begin position="332"/>
        <end position="349"/>
    </location>
</feature>
<name>A0AAN6Q7I9_9PEZI</name>
<evidence type="ECO:0000313" key="2">
    <source>
        <dbReference type="EMBL" id="KAK4105083.1"/>
    </source>
</evidence>
<feature type="compositionally biased region" description="Basic residues" evidence="1">
    <location>
        <begin position="203"/>
        <end position="214"/>
    </location>
</feature>
<feature type="region of interest" description="Disordered" evidence="1">
    <location>
        <begin position="1"/>
        <end position="32"/>
    </location>
</feature>
<feature type="compositionally biased region" description="Low complexity" evidence="1">
    <location>
        <begin position="185"/>
        <end position="197"/>
    </location>
</feature>
<keyword evidence="3" id="KW-1185">Reference proteome</keyword>
<dbReference type="AlphaFoldDB" id="A0AAN6Q7I9"/>
<feature type="region of interest" description="Disordered" evidence="1">
    <location>
        <begin position="672"/>
        <end position="888"/>
    </location>
</feature>
<feature type="compositionally biased region" description="Basic and acidic residues" evidence="1">
    <location>
        <begin position="71"/>
        <end position="83"/>
    </location>
</feature>
<evidence type="ECO:0008006" key="4">
    <source>
        <dbReference type="Google" id="ProtNLM"/>
    </source>
</evidence>
<organism evidence="2 3">
    <name type="scientific">Parathielavia hyrcaniae</name>
    <dbReference type="NCBI Taxonomy" id="113614"/>
    <lineage>
        <taxon>Eukaryota</taxon>
        <taxon>Fungi</taxon>
        <taxon>Dikarya</taxon>
        <taxon>Ascomycota</taxon>
        <taxon>Pezizomycotina</taxon>
        <taxon>Sordariomycetes</taxon>
        <taxon>Sordariomycetidae</taxon>
        <taxon>Sordariales</taxon>
        <taxon>Chaetomiaceae</taxon>
        <taxon>Parathielavia</taxon>
    </lineage>
</organism>
<proteinExistence type="predicted"/>